<dbReference type="Pfam" id="PF16321">
    <property type="entry name" value="Ribosom_S30AE_C"/>
    <property type="match status" value="1"/>
</dbReference>
<dbReference type="InterPro" id="IPR003489">
    <property type="entry name" value="RHF/RaiA"/>
</dbReference>
<feature type="domain" description="Sigma 54 modulation/S30EA ribosomal protein C-terminal" evidence="4">
    <location>
        <begin position="113"/>
        <end position="168"/>
    </location>
</feature>
<sequence>MKIKIVARKMELTPAIESYVEKKISKLGKFFAEDVDATVTLSAQKGNHIAELTIYYGGMVFRCEERCDDLYRSIDIIEDLMERQIRKHKTKLEKRLKKAVVVPEDAKGADEEKEFKIVKTKKYSKKPMSAEEAILQMNMLGHNFYIFDNSEEGAVAVVYKRNDGNYGLIELE</sequence>
<dbReference type="NCBIfam" id="TIGR00741">
    <property type="entry name" value="yfiA"/>
    <property type="match status" value="1"/>
</dbReference>
<dbReference type="InterPro" id="IPR036567">
    <property type="entry name" value="RHF-like"/>
</dbReference>
<keyword evidence="1 3" id="KW-0963">Cytoplasm</keyword>
<dbReference type="InterPro" id="IPR034694">
    <property type="entry name" value="HPF_long/plastid"/>
</dbReference>
<evidence type="ECO:0000256" key="1">
    <source>
        <dbReference type="ARBA" id="ARBA00022490"/>
    </source>
</evidence>
<dbReference type="InterPro" id="IPR050574">
    <property type="entry name" value="HPF/YfiA_ribosome-assoc"/>
</dbReference>
<evidence type="ECO:0000313" key="5">
    <source>
        <dbReference type="EMBL" id="MBC8595775.1"/>
    </source>
</evidence>
<comment type="subcellular location">
    <subcellularLocation>
        <location evidence="3">Cytoplasm</location>
    </subcellularLocation>
</comment>
<dbReference type="RefSeq" id="WP_262431404.1">
    <property type="nucleotide sequence ID" value="NZ_JACRTE010000002.1"/>
</dbReference>
<proteinExistence type="inferred from homology"/>
<dbReference type="PANTHER" id="PTHR33231:SF1">
    <property type="entry name" value="30S RIBOSOMAL PROTEIN"/>
    <property type="match status" value="1"/>
</dbReference>
<keyword evidence="2 3" id="KW-0810">Translation regulation</keyword>
<comment type="caution">
    <text evidence="5">The sequence shown here is derived from an EMBL/GenBank/DDBJ whole genome shotgun (WGS) entry which is preliminary data.</text>
</comment>
<dbReference type="GO" id="GO:0022627">
    <property type="term" value="C:cytosolic small ribosomal subunit"/>
    <property type="evidence" value="ECO:0007669"/>
    <property type="project" value="TreeGrafter"/>
</dbReference>
<evidence type="ECO:0000256" key="2">
    <source>
        <dbReference type="ARBA" id="ARBA00022845"/>
    </source>
</evidence>
<keyword evidence="6" id="KW-1185">Reference proteome</keyword>
<protein>
    <recommendedName>
        <fullName evidence="3">Ribosome hibernation promoting factor</fullName>
        <shortName evidence="3">HPF</shortName>
    </recommendedName>
</protein>
<dbReference type="Proteomes" id="UP000647416">
    <property type="component" value="Unassembled WGS sequence"/>
</dbReference>
<dbReference type="EMBL" id="JACRTE010000002">
    <property type="protein sequence ID" value="MBC8595775.1"/>
    <property type="molecule type" value="Genomic_DNA"/>
</dbReference>
<dbReference type="InterPro" id="IPR038416">
    <property type="entry name" value="Ribosom_S30AE_C_sf"/>
</dbReference>
<dbReference type="CDD" id="cd00552">
    <property type="entry name" value="RaiA"/>
    <property type="match status" value="1"/>
</dbReference>
<name>A0A926F8A4_9FIRM</name>
<dbReference type="Gene3D" id="3.30.160.100">
    <property type="entry name" value="Ribosome hibernation promotion factor-like"/>
    <property type="match status" value="1"/>
</dbReference>
<dbReference type="InterPro" id="IPR032528">
    <property type="entry name" value="Ribosom_S30AE_C"/>
</dbReference>
<dbReference type="GO" id="GO:0045900">
    <property type="term" value="P:negative regulation of translational elongation"/>
    <property type="evidence" value="ECO:0007669"/>
    <property type="project" value="TreeGrafter"/>
</dbReference>
<dbReference type="FunFam" id="3.30.505.50:FF:000001">
    <property type="entry name" value="Ribosome hibernation promoting factor"/>
    <property type="match status" value="1"/>
</dbReference>
<comment type="subunit">
    <text evidence="3">Interacts with 100S ribosomes.</text>
</comment>
<dbReference type="AlphaFoldDB" id="A0A926F8A4"/>
<dbReference type="Pfam" id="PF02482">
    <property type="entry name" value="Ribosomal_S30AE"/>
    <property type="match status" value="1"/>
</dbReference>
<evidence type="ECO:0000256" key="3">
    <source>
        <dbReference type="HAMAP-Rule" id="MF_00839"/>
    </source>
</evidence>
<accession>A0A926F8A4</accession>
<comment type="function">
    <text evidence="3">Required for dimerization of active 70S ribosomes into 100S ribosomes in stationary phase; 100S ribosomes are translationally inactive and sometimes present during exponential growth.</text>
</comment>
<evidence type="ECO:0000313" key="6">
    <source>
        <dbReference type="Proteomes" id="UP000647416"/>
    </source>
</evidence>
<dbReference type="PANTHER" id="PTHR33231">
    <property type="entry name" value="30S RIBOSOMAL PROTEIN"/>
    <property type="match status" value="1"/>
</dbReference>
<dbReference type="HAMAP" id="MF_00839">
    <property type="entry name" value="HPF"/>
    <property type="match status" value="1"/>
</dbReference>
<dbReference type="Gene3D" id="3.30.505.50">
    <property type="entry name" value="Sigma 54 modulation/S30EA ribosomal protein, C-terminal domain"/>
    <property type="match status" value="1"/>
</dbReference>
<reference evidence="5" key="1">
    <citation type="submission" date="2020-08" db="EMBL/GenBank/DDBJ databases">
        <title>Genome public.</title>
        <authorList>
            <person name="Liu C."/>
            <person name="Sun Q."/>
        </authorList>
    </citation>
    <scope>NUCLEOTIDE SEQUENCE</scope>
    <source>
        <strain evidence="5">NSJ-50</strain>
    </source>
</reference>
<comment type="similarity">
    <text evidence="3">Belongs to the HPF/YfiA ribosome-associated protein family. Long HPF subfamily.</text>
</comment>
<dbReference type="GO" id="GO:0043024">
    <property type="term" value="F:ribosomal small subunit binding"/>
    <property type="evidence" value="ECO:0007669"/>
    <property type="project" value="TreeGrafter"/>
</dbReference>
<gene>
    <name evidence="5" type="primary">raiA</name>
    <name evidence="3" type="synonym">hpf</name>
    <name evidence="5" type="ORF">H8706_02695</name>
</gene>
<dbReference type="SUPFAM" id="SSF69754">
    <property type="entry name" value="Ribosome binding protein Y (YfiA homologue)"/>
    <property type="match status" value="1"/>
</dbReference>
<organism evidence="5 6">
    <name type="scientific">Qingrenia yutianensis</name>
    <dbReference type="NCBI Taxonomy" id="2763676"/>
    <lineage>
        <taxon>Bacteria</taxon>
        <taxon>Bacillati</taxon>
        <taxon>Bacillota</taxon>
        <taxon>Clostridia</taxon>
        <taxon>Eubacteriales</taxon>
        <taxon>Oscillospiraceae</taxon>
        <taxon>Qingrenia</taxon>
    </lineage>
</organism>
<evidence type="ECO:0000259" key="4">
    <source>
        <dbReference type="Pfam" id="PF16321"/>
    </source>
</evidence>